<keyword evidence="3 6" id="KW-0812">Transmembrane</keyword>
<feature type="transmembrane region" description="Helical" evidence="6">
    <location>
        <begin position="12"/>
        <end position="34"/>
    </location>
</feature>
<dbReference type="PANTHER" id="PTHR30238:SF4">
    <property type="entry name" value="SLL1022 PROTEIN"/>
    <property type="match status" value="1"/>
</dbReference>
<feature type="transmembrane region" description="Helical" evidence="6">
    <location>
        <begin position="168"/>
        <end position="192"/>
    </location>
</feature>
<gene>
    <name evidence="7" type="ORF">QWZ12_19740</name>
</gene>
<sequence>MISFDTPFLVSVLQIVWIDLLLSGDNAVVIALACRALPPHQRRTGMLLGAGTAVALRIVFALAITWLLAVPLLRVVGGLLLIWIAVKLALGEEEDGHVVDGSTSLWRAVRTIAVADAVMSLDNVVAIAAAAKGHVALFIFGLLLSIPLIVMGASLISRLLQTYPAIVWAGAGLLGWIAGEMIVTDPLIAGWIVDVPHAPTLGAAIGATLVIAIAALLTRHRPRTVDGVPRV</sequence>
<name>A0ABT8BKV8_9HYPH</name>
<dbReference type="Proteomes" id="UP001224644">
    <property type="component" value="Unassembled WGS sequence"/>
</dbReference>
<comment type="subcellular location">
    <subcellularLocation>
        <location evidence="1">Membrane</location>
        <topology evidence="1">Multi-pass membrane protein</topology>
    </subcellularLocation>
</comment>
<reference evidence="8" key="1">
    <citation type="journal article" date="2019" name="Int. J. Syst. Evol. Microbiol.">
        <title>The Global Catalogue of Microorganisms (GCM) 10K type strain sequencing project: providing services to taxonomists for standard genome sequencing and annotation.</title>
        <authorList>
            <consortium name="The Broad Institute Genomics Platform"/>
            <consortium name="The Broad Institute Genome Sequencing Center for Infectious Disease"/>
            <person name="Wu L."/>
            <person name="Ma J."/>
        </authorList>
    </citation>
    <scope>NUCLEOTIDE SEQUENCE [LARGE SCALE GENOMIC DNA]</scope>
    <source>
        <strain evidence="8">CECT 7069</strain>
    </source>
</reference>
<evidence type="ECO:0000256" key="4">
    <source>
        <dbReference type="ARBA" id="ARBA00022989"/>
    </source>
</evidence>
<evidence type="ECO:0000256" key="3">
    <source>
        <dbReference type="ARBA" id="ARBA00022692"/>
    </source>
</evidence>
<evidence type="ECO:0000256" key="6">
    <source>
        <dbReference type="SAM" id="Phobius"/>
    </source>
</evidence>
<evidence type="ECO:0000256" key="5">
    <source>
        <dbReference type="ARBA" id="ARBA00023136"/>
    </source>
</evidence>
<evidence type="ECO:0000256" key="2">
    <source>
        <dbReference type="ARBA" id="ARBA00007511"/>
    </source>
</evidence>
<feature type="transmembrane region" description="Helical" evidence="6">
    <location>
        <begin position="137"/>
        <end position="156"/>
    </location>
</feature>
<keyword evidence="5 6" id="KW-0472">Membrane</keyword>
<evidence type="ECO:0000313" key="7">
    <source>
        <dbReference type="EMBL" id="MDN3592834.1"/>
    </source>
</evidence>
<dbReference type="EMBL" id="JAUFPX010000018">
    <property type="protein sequence ID" value="MDN3592834.1"/>
    <property type="molecule type" value="Genomic_DNA"/>
</dbReference>
<accession>A0ABT8BKV8</accession>
<keyword evidence="4 6" id="KW-1133">Transmembrane helix</keyword>
<protein>
    <submittedName>
        <fullName evidence="7">TerC family protein</fullName>
    </submittedName>
</protein>
<dbReference type="InterPro" id="IPR022301">
    <property type="entry name" value="Integral_membrane_YjbE"/>
</dbReference>
<organism evidence="7 8">
    <name type="scientific">Methylobacterium adhaesivum</name>
    <dbReference type="NCBI Taxonomy" id="333297"/>
    <lineage>
        <taxon>Bacteria</taxon>
        <taxon>Pseudomonadati</taxon>
        <taxon>Pseudomonadota</taxon>
        <taxon>Alphaproteobacteria</taxon>
        <taxon>Hyphomicrobiales</taxon>
        <taxon>Methylobacteriaceae</taxon>
        <taxon>Methylobacterium</taxon>
    </lineage>
</organism>
<comment type="caution">
    <text evidence="7">The sequence shown here is derived from an EMBL/GenBank/DDBJ whole genome shotgun (WGS) entry which is preliminary data.</text>
</comment>
<evidence type="ECO:0000256" key="1">
    <source>
        <dbReference type="ARBA" id="ARBA00004141"/>
    </source>
</evidence>
<feature type="transmembrane region" description="Helical" evidence="6">
    <location>
        <begin position="46"/>
        <end position="66"/>
    </location>
</feature>
<dbReference type="PANTHER" id="PTHR30238">
    <property type="entry name" value="MEMBRANE BOUND PREDICTED REDOX MODULATOR"/>
    <property type="match status" value="1"/>
</dbReference>
<dbReference type="Pfam" id="PF03741">
    <property type="entry name" value="TerC"/>
    <property type="match status" value="1"/>
</dbReference>
<comment type="similarity">
    <text evidence="2">Belongs to the TerC family.</text>
</comment>
<feature type="transmembrane region" description="Helical" evidence="6">
    <location>
        <begin position="198"/>
        <end position="217"/>
    </location>
</feature>
<dbReference type="RefSeq" id="WP_238222043.1">
    <property type="nucleotide sequence ID" value="NZ_BPQD01000002.1"/>
</dbReference>
<dbReference type="NCBIfam" id="TIGR03717">
    <property type="entry name" value="R_switched_YjbE"/>
    <property type="match status" value="1"/>
</dbReference>
<proteinExistence type="inferred from homology"/>
<evidence type="ECO:0000313" key="8">
    <source>
        <dbReference type="Proteomes" id="UP001224644"/>
    </source>
</evidence>
<keyword evidence="8" id="KW-1185">Reference proteome</keyword>
<dbReference type="InterPro" id="IPR005496">
    <property type="entry name" value="Integral_membrane_TerC"/>
</dbReference>